<organism evidence="6 7">
    <name type="scientific">Anaerosalibacter massiliensis</name>
    <dbReference type="NCBI Taxonomy" id="1347392"/>
    <lineage>
        <taxon>Bacteria</taxon>
        <taxon>Bacillati</taxon>
        <taxon>Bacillota</taxon>
        <taxon>Tissierellia</taxon>
        <taxon>Tissierellales</taxon>
        <taxon>Sporanaerobacteraceae</taxon>
        <taxon>Anaerosalibacter</taxon>
    </lineage>
</organism>
<dbReference type="InterPro" id="IPR003593">
    <property type="entry name" value="AAA+_ATPase"/>
</dbReference>
<dbReference type="EMBL" id="JANJZL010000003">
    <property type="protein sequence ID" value="MCR2043670.1"/>
    <property type="molecule type" value="Genomic_DNA"/>
</dbReference>
<dbReference type="PROSITE" id="PS00211">
    <property type="entry name" value="ABC_TRANSPORTER_1"/>
    <property type="match status" value="1"/>
</dbReference>
<dbReference type="GO" id="GO:0098796">
    <property type="term" value="C:membrane protein complex"/>
    <property type="evidence" value="ECO:0007669"/>
    <property type="project" value="UniProtKB-ARBA"/>
</dbReference>
<dbReference type="GO" id="GO:0005524">
    <property type="term" value="F:ATP binding"/>
    <property type="evidence" value="ECO:0007669"/>
    <property type="project" value="UniProtKB-KW"/>
</dbReference>
<reference evidence="6" key="1">
    <citation type="submission" date="2022-07" db="EMBL/GenBank/DDBJ databases">
        <title>Enhanced cultured diversity of the mouse gut microbiota enables custom-made synthetic communities.</title>
        <authorList>
            <person name="Afrizal A."/>
        </authorList>
    </citation>
    <scope>NUCLEOTIDE SEQUENCE</scope>
    <source>
        <strain evidence="6">DSM 29482</strain>
    </source>
</reference>
<evidence type="ECO:0000259" key="5">
    <source>
        <dbReference type="PROSITE" id="PS50893"/>
    </source>
</evidence>
<dbReference type="GO" id="GO:0016887">
    <property type="term" value="F:ATP hydrolysis activity"/>
    <property type="evidence" value="ECO:0007669"/>
    <property type="project" value="InterPro"/>
</dbReference>
<dbReference type="Pfam" id="PF00005">
    <property type="entry name" value="ABC_tran"/>
    <property type="match status" value="1"/>
</dbReference>
<sequence length="230" mass="25286">MEVVKIVDLCKSYGTGEMKVDAVKNINFTINKGEFIAVVGPSGSGKSTLLHLLGGVDIPTSGKVYVDGIDIFGLSEKELAVFRRRKVGFIFQFYNLIPVLTAEENILLPLLLDNKKIDKKYINELISILGLEDRRGHLPSELSGGQQQRVSIGRALAYSPSIVLADEPTGNLDSENSKEIVDLLKLSVKKYNQTLVLITHDLDIASQADRIITIEDGSITKNEVLYNGKL</sequence>
<keyword evidence="3" id="KW-0547">Nucleotide-binding</keyword>
<dbReference type="GO" id="GO:0022857">
    <property type="term" value="F:transmembrane transporter activity"/>
    <property type="evidence" value="ECO:0007669"/>
    <property type="project" value="UniProtKB-ARBA"/>
</dbReference>
<evidence type="ECO:0000256" key="4">
    <source>
        <dbReference type="ARBA" id="ARBA00022840"/>
    </source>
</evidence>
<keyword evidence="4 6" id="KW-0067">ATP-binding</keyword>
<accession>A0A9X2MGP5</accession>
<dbReference type="CDD" id="cd03255">
    <property type="entry name" value="ABC_MJ0796_LolCDE_FtsE"/>
    <property type="match status" value="1"/>
</dbReference>
<dbReference type="InterPro" id="IPR017911">
    <property type="entry name" value="MacB-like_ATP-bd"/>
</dbReference>
<dbReference type="RefSeq" id="WP_042680376.1">
    <property type="nucleotide sequence ID" value="NZ_CABKTM010000019.1"/>
</dbReference>
<dbReference type="Proteomes" id="UP001142078">
    <property type="component" value="Unassembled WGS sequence"/>
</dbReference>
<dbReference type="PANTHER" id="PTHR42798">
    <property type="entry name" value="LIPOPROTEIN-RELEASING SYSTEM ATP-BINDING PROTEIN LOLD"/>
    <property type="match status" value="1"/>
</dbReference>
<comment type="caution">
    <text evidence="6">The sequence shown here is derived from an EMBL/GenBank/DDBJ whole genome shotgun (WGS) entry which is preliminary data.</text>
</comment>
<dbReference type="PROSITE" id="PS50893">
    <property type="entry name" value="ABC_TRANSPORTER_2"/>
    <property type="match status" value="1"/>
</dbReference>
<protein>
    <submittedName>
        <fullName evidence="6">ABC transporter ATP-binding protein</fullName>
    </submittedName>
</protein>
<evidence type="ECO:0000256" key="1">
    <source>
        <dbReference type="ARBA" id="ARBA00005417"/>
    </source>
</evidence>
<evidence type="ECO:0000313" key="6">
    <source>
        <dbReference type="EMBL" id="MCR2043670.1"/>
    </source>
</evidence>
<evidence type="ECO:0000313" key="7">
    <source>
        <dbReference type="Proteomes" id="UP001142078"/>
    </source>
</evidence>
<evidence type="ECO:0000256" key="3">
    <source>
        <dbReference type="ARBA" id="ARBA00022741"/>
    </source>
</evidence>
<dbReference type="Gene3D" id="3.40.50.300">
    <property type="entry name" value="P-loop containing nucleotide triphosphate hydrolases"/>
    <property type="match status" value="1"/>
</dbReference>
<dbReference type="OrthoDB" id="9810992at2"/>
<feature type="domain" description="ABC transporter" evidence="5">
    <location>
        <begin position="4"/>
        <end position="230"/>
    </location>
</feature>
<proteinExistence type="inferred from homology"/>
<gene>
    <name evidence="6" type="ORF">NSA23_06005</name>
</gene>
<dbReference type="InterPro" id="IPR003439">
    <property type="entry name" value="ABC_transporter-like_ATP-bd"/>
</dbReference>
<evidence type="ECO:0000256" key="2">
    <source>
        <dbReference type="ARBA" id="ARBA00022448"/>
    </source>
</evidence>
<dbReference type="FunFam" id="3.40.50.300:FF:000032">
    <property type="entry name" value="Export ABC transporter ATP-binding protein"/>
    <property type="match status" value="1"/>
</dbReference>
<dbReference type="SMART" id="SM00382">
    <property type="entry name" value="AAA"/>
    <property type="match status" value="1"/>
</dbReference>
<comment type="similarity">
    <text evidence="1">Belongs to the ABC transporter superfamily.</text>
</comment>
<keyword evidence="7" id="KW-1185">Reference proteome</keyword>
<dbReference type="InterPro" id="IPR027417">
    <property type="entry name" value="P-loop_NTPase"/>
</dbReference>
<dbReference type="SUPFAM" id="SSF52540">
    <property type="entry name" value="P-loop containing nucleoside triphosphate hydrolases"/>
    <property type="match status" value="1"/>
</dbReference>
<name>A0A9X2MGP5_9FIRM</name>
<dbReference type="PANTHER" id="PTHR42798:SF6">
    <property type="entry name" value="CELL DIVISION ATP-BINDING PROTEIN FTSE"/>
    <property type="match status" value="1"/>
</dbReference>
<dbReference type="AlphaFoldDB" id="A0A9X2MGP5"/>
<dbReference type="InterPro" id="IPR017871">
    <property type="entry name" value="ABC_transporter-like_CS"/>
</dbReference>
<keyword evidence="2" id="KW-0813">Transport</keyword>